<accession>A0ABY6B5L1</accession>
<dbReference type="EMBL" id="CP104562">
    <property type="protein sequence ID" value="UXH78545.1"/>
    <property type="molecule type" value="Genomic_DNA"/>
</dbReference>
<dbReference type="PANTHER" id="PTHR22893:SF91">
    <property type="entry name" value="NADPH DEHYDROGENASE 2-RELATED"/>
    <property type="match status" value="1"/>
</dbReference>
<dbReference type="SUPFAM" id="SSF51395">
    <property type="entry name" value="FMN-linked oxidoreductases"/>
    <property type="match status" value="1"/>
</dbReference>
<dbReference type="InterPro" id="IPR013785">
    <property type="entry name" value="Aldolase_TIM"/>
</dbReference>
<evidence type="ECO:0000259" key="1">
    <source>
        <dbReference type="Pfam" id="PF00724"/>
    </source>
</evidence>
<proteinExistence type="predicted"/>
<dbReference type="PANTHER" id="PTHR22893">
    <property type="entry name" value="NADH OXIDOREDUCTASE-RELATED"/>
    <property type="match status" value="1"/>
</dbReference>
<dbReference type="CDD" id="cd02933">
    <property type="entry name" value="OYE_like_FMN"/>
    <property type="match status" value="1"/>
</dbReference>
<sequence>MPNLFDPVQFGAVSLANRIVMAPLTRNRSRGLLPGPLAIEYYRQRASAGLIISEGAQISPEGQGYLDTPGIYSNEQIAAWKPVTDAVHEAGGKIAVQLWHVGRISHTDFQPGGAQPLSSTDRPAKGKTFTKDGFVDVTAPRALALEELPGIVQTYAHAAKAAMAAGFDAVEVHGANGYLLDQFLRDSVNDRTDAYGGSIENRARLLLEVMRAIVDAIGADRTGLRLSPVTPVNDAGQDSDAQALFNHVAEQLAPMKLAFLHVIEGQTGGPRDVAPFDYAALRERFKGPYIANNGYTREMALAAVAEGRADAVAFGRSFISNPDLVRRLRLNAPLEKANSATFYGGGAEGYTDYPTLAD</sequence>
<feature type="domain" description="NADH:flavin oxidoreductase/NADH oxidase N-terminal" evidence="1">
    <location>
        <begin position="3"/>
        <end position="333"/>
    </location>
</feature>
<dbReference type="Proteomes" id="UP001064933">
    <property type="component" value="Chromosome"/>
</dbReference>
<dbReference type="NCBIfam" id="NF007899">
    <property type="entry name" value="PRK10605.1"/>
    <property type="match status" value="1"/>
</dbReference>
<evidence type="ECO:0000313" key="3">
    <source>
        <dbReference type="Proteomes" id="UP001064933"/>
    </source>
</evidence>
<name>A0ABY6B5L1_9BURK</name>
<organism evidence="2 3">
    <name type="scientific">Roseateles amylovorans</name>
    <dbReference type="NCBI Taxonomy" id="2978473"/>
    <lineage>
        <taxon>Bacteria</taxon>
        <taxon>Pseudomonadati</taxon>
        <taxon>Pseudomonadota</taxon>
        <taxon>Betaproteobacteria</taxon>
        <taxon>Burkholderiales</taxon>
        <taxon>Sphaerotilaceae</taxon>
        <taxon>Roseateles</taxon>
    </lineage>
</organism>
<reference evidence="2" key="1">
    <citation type="submission" date="2022-10" db="EMBL/GenBank/DDBJ databases">
        <title>Characterization and whole genome sequencing of a new Roseateles species, isolated from fresh water.</title>
        <authorList>
            <person name="Guliayeva D.Y."/>
            <person name="Akhremchuk A.E."/>
            <person name="Sikolenko M.A."/>
            <person name="Valentovich L.N."/>
            <person name="Sidarenka A.V."/>
        </authorList>
    </citation>
    <scope>NUCLEOTIDE SEQUENCE</scope>
    <source>
        <strain evidence="2">BIM B-1768</strain>
    </source>
</reference>
<dbReference type="Gene3D" id="3.20.20.70">
    <property type="entry name" value="Aldolase class I"/>
    <property type="match status" value="1"/>
</dbReference>
<dbReference type="RefSeq" id="WP_261758362.1">
    <property type="nucleotide sequence ID" value="NZ_CP104562.2"/>
</dbReference>
<gene>
    <name evidence="2" type="ORF">N4261_00995</name>
</gene>
<dbReference type="InterPro" id="IPR045247">
    <property type="entry name" value="Oye-like"/>
</dbReference>
<keyword evidence="3" id="KW-1185">Reference proteome</keyword>
<protein>
    <submittedName>
        <fullName evidence="2">Alkene reductase</fullName>
    </submittedName>
</protein>
<dbReference type="InterPro" id="IPR001155">
    <property type="entry name" value="OxRdtase_FMN_N"/>
</dbReference>
<dbReference type="Pfam" id="PF00724">
    <property type="entry name" value="Oxidored_FMN"/>
    <property type="match status" value="1"/>
</dbReference>
<evidence type="ECO:0000313" key="2">
    <source>
        <dbReference type="EMBL" id="UXH78545.1"/>
    </source>
</evidence>